<dbReference type="Proteomes" id="UP000054596">
    <property type="component" value="Unassembled WGS sequence"/>
</dbReference>
<evidence type="ECO:0000313" key="2">
    <source>
        <dbReference type="Proteomes" id="UP000054596"/>
    </source>
</evidence>
<sequence>MTLLLRAQTLSQNITALGELKKRAEQAGVFERRAEELASPAEACRKLNGCAQVLASQEIRPTSLDAELVRALYERVSDLIHRYAGDRNVMLDPFPNEDTRFVLTQPLRQLPSKAEAAMREAWANWARSRLPQIDVEVLEILGSITTLRESVGRIRNLKREAELRCSTLPEGSEDIACVLQLCTQIREEWLNLTGEGIPQGVLIFLREAGTPSGAAYSRLNAEVLEWLSAHGLKQALRIRMG</sequence>
<comment type="caution">
    <text evidence="1">The sequence shown here is derived from an EMBL/GenBank/DDBJ whole genome shotgun (WGS) entry which is preliminary data.</text>
</comment>
<dbReference type="STRING" id="1777143.AWB82_06078"/>
<protein>
    <submittedName>
        <fullName evidence="1">Uncharacterized protein</fullName>
    </submittedName>
</protein>
<proteinExistence type="predicted"/>
<accession>A0A158D0B7</accession>
<gene>
    <name evidence="1" type="ORF">AWB82_06078</name>
</gene>
<dbReference type="OrthoDB" id="511988at2"/>
<dbReference type="EMBL" id="FCOJ02000064">
    <property type="protein sequence ID" value="SAK87911.1"/>
    <property type="molecule type" value="Genomic_DNA"/>
</dbReference>
<name>A0A158D0B7_9BURK</name>
<dbReference type="RefSeq" id="WP_086973026.1">
    <property type="nucleotide sequence ID" value="NZ_FCOJ02000064.1"/>
</dbReference>
<dbReference type="AlphaFoldDB" id="A0A158D0B7"/>
<reference evidence="1" key="1">
    <citation type="submission" date="2016-01" db="EMBL/GenBank/DDBJ databases">
        <authorList>
            <person name="Peeters C."/>
        </authorList>
    </citation>
    <scope>NUCLEOTIDE SEQUENCE [LARGE SCALE GENOMIC DNA]</scope>
    <source>
        <strain evidence="1">LMG 29325</strain>
    </source>
</reference>
<evidence type="ECO:0000313" key="1">
    <source>
        <dbReference type="EMBL" id="SAK87911.1"/>
    </source>
</evidence>
<organism evidence="1 2">
    <name type="scientific">Caballeronia glebae</name>
    <dbReference type="NCBI Taxonomy" id="1777143"/>
    <lineage>
        <taxon>Bacteria</taxon>
        <taxon>Pseudomonadati</taxon>
        <taxon>Pseudomonadota</taxon>
        <taxon>Betaproteobacteria</taxon>
        <taxon>Burkholderiales</taxon>
        <taxon>Burkholderiaceae</taxon>
        <taxon>Caballeronia</taxon>
    </lineage>
</organism>
<keyword evidence="2" id="KW-1185">Reference proteome</keyword>